<evidence type="ECO:0000256" key="2">
    <source>
        <dbReference type="SAM" id="Phobius"/>
    </source>
</evidence>
<sequence>MPWLIILIPVVLLLIFAVYIDYRGKKKGRDGVNMYHNDQHLSNGTQINNAAEMGKAAGRDHHQGPF</sequence>
<evidence type="ECO:0000313" key="4">
    <source>
        <dbReference type="Proteomes" id="UP001319060"/>
    </source>
</evidence>
<proteinExistence type="predicted"/>
<dbReference type="EMBL" id="JAFHKS010000042">
    <property type="protein sequence ID" value="MBN3545015.1"/>
    <property type="molecule type" value="Genomic_DNA"/>
</dbReference>
<dbReference type="RefSeq" id="WP_188403344.1">
    <property type="nucleotide sequence ID" value="NZ_BMCE01000002.1"/>
</dbReference>
<feature type="transmembrane region" description="Helical" evidence="2">
    <location>
        <begin position="6"/>
        <end position="22"/>
    </location>
</feature>
<dbReference type="Proteomes" id="UP001319060">
    <property type="component" value="Unassembled WGS sequence"/>
</dbReference>
<organism evidence="3 4">
    <name type="scientific">Fictibacillus barbaricus</name>
    <dbReference type="NCBI Taxonomy" id="182136"/>
    <lineage>
        <taxon>Bacteria</taxon>
        <taxon>Bacillati</taxon>
        <taxon>Bacillota</taxon>
        <taxon>Bacilli</taxon>
        <taxon>Bacillales</taxon>
        <taxon>Fictibacillaceae</taxon>
        <taxon>Fictibacillus</taxon>
    </lineage>
</organism>
<name>A0ABS2ZE78_9BACL</name>
<reference evidence="3 4" key="1">
    <citation type="submission" date="2021-01" db="EMBL/GenBank/DDBJ databases">
        <title>Genome Sequencing of Type Strains.</title>
        <authorList>
            <person name="Lemaire J.F."/>
            <person name="Inderbitzin P."/>
            <person name="Collins S.B."/>
            <person name="Wespe N."/>
            <person name="Knight-Connoni V."/>
        </authorList>
    </citation>
    <scope>NUCLEOTIDE SEQUENCE [LARGE SCALE GENOMIC DNA]</scope>
    <source>
        <strain evidence="3 4">DSM 14730</strain>
    </source>
</reference>
<keyword evidence="2" id="KW-0472">Membrane</keyword>
<evidence type="ECO:0000313" key="3">
    <source>
        <dbReference type="EMBL" id="MBN3545015.1"/>
    </source>
</evidence>
<keyword evidence="2" id="KW-0812">Transmembrane</keyword>
<protein>
    <submittedName>
        <fullName evidence="3">Uncharacterized protein</fullName>
    </submittedName>
</protein>
<keyword evidence="4" id="KW-1185">Reference proteome</keyword>
<evidence type="ECO:0000256" key="1">
    <source>
        <dbReference type="SAM" id="MobiDB-lite"/>
    </source>
</evidence>
<feature type="region of interest" description="Disordered" evidence="1">
    <location>
        <begin position="46"/>
        <end position="66"/>
    </location>
</feature>
<accession>A0ABS2ZE78</accession>
<gene>
    <name evidence="3" type="ORF">JYA64_06900</name>
</gene>
<feature type="compositionally biased region" description="Basic and acidic residues" evidence="1">
    <location>
        <begin position="57"/>
        <end position="66"/>
    </location>
</feature>
<comment type="caution">
    <text evidence="3">The sequence shown here is derived from an EMBL/GenBank/DDBJ whole genome shotgun (WGS) entry which is preliminary data.</text>
</comment>
<keyword evidence="2" id="KW-1133">Transmembrane helix</keyword>